<reference evidence="3" key="1">
    <citation type="submission" date="2016-10" db="EMBL/GenBank/DDBJ databases">
        <authorList>
            <person name="Varghese N."/>
            <person name="Submissions S."/>
        </authorList>
    </citation>
    <scope>NUCLEOTIDE SEQUENCE [LARGE SCALE GENOMIC DNA]</scope>
    <source>
        <strain evidence="3">DSM 24536</strain>
    </source>
</reference>
<dbReference type="InterPro" id="IPR024294">
    <property type="entry name" value="DUF3810"/>
</dbReference>
<evidence type="ECO:0000313" key="2">
    <source>
        <dbReference type="EMBL" id="SDM67614.1"/>
    </source>
</evidence>
<keyword evidence="1" id="KW-1133">Transmembrane helix</keyword>
<organism evidence="2 3">
    <name type="scientific">Daejeonella rubra</name>
    <dbReference type="NCBI Taxonomy" id="990371"/>
    <lineage>
        <taxon>Bacteria</taxon>
        <taxon>Pseudomonadati</taxon>
        <taxon>Bacteroidota</taxon>
        <taxon>Sphingobacteriia</taxon>
        <taxon>Sphingobacteriales</taxon>
        <taxon>Sphingobacteriaceae</taxon>
        <taxon>Daejeonella</taxon>
    </lineage>
</organism>
<keyword evidence="3" id="KW-1185">Reference proteome</keyword>
<gene>
    <name evidence="2" type="ORF">SAMN05421813_11942</name>
</gene>
<protein>
    <recommendedName>
        <fullName evidence="4">DUF3810 domain-containing protein</fullName>
    </recommendedName>
</protein>
<dbReference type="AlphaFoldDB" id="A0A1G9V616"/>
<dbReference type="EMBL" id="FNHH01000019">
    <property type="protein sequence ID" value="SDM67614.1"/>
    <property type="molecule type" value="Genomic_DNA"/>
</dbReference>
<feature type="transmembrane region" description="Helical" evidence="1">
    <location>
        <begin position="12"/>
        <end position="30"/>
    </location>
</feature>
<keyword evidence="1" id="KW-0472">Membrane</keyword>
<accession>A0A1G9V616</accession>
<dbReference type="OrthoDB" id="1048788at2"/>
<sequence>MKNIRAYSSTKKRLIWVVFMFVLIFLLFRLKNYPAIVEEYYSQAIFPFIRSGLQLIFNRIPFSIGDIFYLLLTLFIAVSIIRIIRKGFFQKKAKEAVHLLLGLVLALQVCTLVFYLFWGLNYFRTEAFERLDLTESDYSAAELIAVGSMLIDSVNYSRAEVRSEDLAQSNDSIFKSASQAIQNFGASEPVAKPSLSGPILSYLGTAGYYNPFTGEAQINALMPVYLRPFVACHEMAHQNGFGAENEANFVGFISGINSNNRLLKYSSYYLATQEFLTAIWTTDSMAFKTLKSRISPKVLTDLKSENEYWKSYRGATSKLSSIFYDNYLKANNQPDGLRTYNKMIRLSMAYYKKKGLIKAPVNLSP</sequence>
<dbReference type="STRING" id="990371.SAMN05421813_11942"/>
<evidence type="ECO:0000313" key="3">
    <source>
        <dbReference type="Proteomes" id="UP000199226"/>
    </source>
</evidence>
<evidence type="ECO:0000256" key="1">
    <source>
        <dbReference type="SAM" id="Phobius"/>
    </source>
</evidence>
<dbReference type="Proteomes" id="UP000199226">
    <property type="component" value="Unassembled WGS sequence"/>
</dbReference>
<name>A0A1G9V616_9SPHI</name>
<feature type="transmembrane region" description="Helical" evidence="1">
    <location>
        <begin position="67"/>
        <end position="84"/>
    </location>
</feature>
<dbReference type="RefSeq" id="WP_090705493.1">
    <property type="nucleotide sequence ID" value="NZ_FNHH01000019.1"/>
</dbReference>
<evidence type="ECO:0008006" key="4">
    <source>
        <dbReference type="Google" id="ProtNLM"/>
    </source>
</evidence>
<keyword evidence="1" id="KW-0812">Transmembrane</keyword>
<dbReference type="Pfam" id="PF12725">
    <property type="entry name" value="DUF3810"/>
    <property type="match status" value="1"/>
</dbReference>
<proteinExistence type="predicted"/>
<feature type="transmembrane region" description="Helical" evidence="1">
    <location>
        <begin position="96"/>
        <end position="118"/>
    </location>
</feature>